<dbReference type="GO" id="GO:0033608">
    <property type="term" value="F:formyl-CoA transferase activity"/>
    <property type="evidence" value="ECO:0007669"/>
    <property type="project" value="UniProtKB-EC"/>
</dbReference>
<dbReference type="Pfam" id="PF02515">
    <property type="entry name" value="CoA_transf_3"/>
    <property type="match status" value="1"/>
</dbReference>
<dbReference type="Proteomes" id="UP001162834">
    <property type="component" value="Chromosome"/>
</dbReference>
<dbReference type="PANTHER" id="PTHR48228:SF4">
    <property type="entry name" value="BLR3030 PROTEIN"/>
    <property type="match status" value="1"/>
</dbReference>
<evidence type="ECO:0000313" key="3">
    <source>
        <dbReference type="Proteomes" id="UP001162834"/>
    </source>
</evidence>
<evidence type="ECO:0000313" key="2">
    <source>
        <dbReference type="EMBL" id="UGS34133.1"/>
    </source>
</evidence>
<dbReference type="RefSeq" id="WP_259313823.1">
    <property type="nucleotide sequence ID" value="NZ_CP087164.1"/>
</dbReference>
<keyword evidence="3" id="KW-1185">Reference proteome</keyword>
<evidence type="ECO:0000256" key="1">
    <source>
        <dbReference type="SAM" id="MobiDB-lite"/>
    </source>
</evidence>
<dbReference type="Gene3D" id="3.40.50.10540">
    <property type="entry name" value="Crotonobetainyl-coa:carnitine coa-transferase, domain 1"/>
    <property type="match status" value="1"/>
</dbReference>
<keyword evidence="2" id="KW-0808">Transferase</keyword>
<organism evidence="2 3">
    <name type="scientific">Capillimicrobium parvum</name>
    <dbReference type="NCBI Taxonomy" id="2884022"/>
    <lineage>
        <taxon>Bacteria</taxon>
        <taxon>Bacillati</taxon>
        <taxon>Actinomycetota</taxon>
        <taxon>Thermoleophilia</taxon>
        <taxon>Solirubrobacterales</taxon>
        <taxon>Capillimicrobiaceae</taxon>
        <taxon>Capillimicrobium</taxon>
    </lineage>
</organism>
<reference evidence="2" key="1">
    <citation type="journal article" date="2022" name="Int. J. Syst. Evol. Microbiol.">
        <title>Pseudomonas aegrilactucae sp. nov. and Pseudomonas morbosilactucae sp. nov., pathogens causing bacterial rot of lettuce in Japan.</title>
        <authorList>
            <person name="Sawada H."/>
            <person name="Fujikawa T."/>
            <person name="Satou M."/>
        </authorList>
    </citation>
    <scope>NUCLEOTIDE SEQUENCE</scope>
    <source>
        <strain evidence="2">0166_1</strain>
    </source>
</reference>
<feature type="compositionally biased region" description="Basic and acidic residues" evidence="1">
    <location>
        <begin position="432"/>
        <end position="444"/>
    </location>
</feature>
<gene>
    <name evidence="2" type="primary">frc_1</name>
    <name evidence="2" type="ORF">DSM104329_00505</name>
</gene>
<sequence>MLAEAWAALGGDPASLVAPAVTGGPGPFGGPLAVDELAAASAGAALAAAAELAAQRGAPMRRIELDASGLAAAFMSERHLRLDGAPPPPPFAPLSRFARTADGWIRLHANYPHHRAALLTVIETVEDAARWRGEELETAIVAAGGCAAAMRTPAQWAAHPQGAAVARLALLDMERGPGGAPPLPALPGAAPPAAGVRVLDLTRVIAGPVGTRTLGVLGADVLRIDPPQLPELEQGWHDAGLGKRSALLDLRDAAGRDRLEALLAQADVLVTGYRPGALAAFGLDAEAVAARHPHLATVTLSAWGHVGPWAGRRGFDSLVQSACGIAARTAAPDGTPGVLPAQALDHATGYLVAAAALRALTTRTRDGRTLHARLALARTAHWLMAQPPVDREPAPLDAQPFLQRLGSLMAVAPPGAPAGRPLRWAGPPPPYGRDEPAFAPRRLE</sequence>
<feature type="region of interest" description="Disordered" evidence="1">
    <location>
        <begin position="412"/>
        <end position="444"/>
    </location>
</feature>
<dbReference type="SUPFAM" id="SSF89796">
    <property type="entry name" value="CoA-transferase family III (CaiB/BaiF)"/>
    <property type="match status" value="2"/>
</dbReference>
<dbReference type="PANTHER" id="PTHR48228">
    <property type="entry name" value="SUCCINYL-COA--D-CITRAMALATE COA-TRANSFERASE"/>
    <property type="match status" value="1"/>
</dbReference>
<accession>A0A9E6XU22</accession>
<name>A0A9E6XU22_9ACTN</name>
<dbReference type="InterPro" id="IPR023606">
    <property type="entry name" value="CoA-Trfase_III_dom_1_sf"/>
</dbReference>
<dbReference type="KEGG" id="sbae:DSM104329_00505"/>
<proteinExistence type="predicted"/>
<dbReference type="InterPro" id="IPR003673">
    <property type="entry name" value="CoA-Trfase_fam_III"/>
</dbReference>
<dbReference type="AlphaFoldDB" id="A0A9E6XU22"/>
<dbReference type="EC" id="2.8.3.16" evidence="2"/>
<dbReference type="InterPro" id="IPR050509">
    <property type="entry name" value="CoA-transferase_III"/>
</dbReference>
<dbReference type="EMBL" id="CP087164">
    <property type="protein sequence ID" value="UGS34133.1"/>
    <property type="molecule type" value="Genomic_DNA"/>
</dbReference>
<protein>
    <submittedName>
        <fullName evidence="2">Formyl-CoA:oxalate CoA-transferase</fullName>
        <ecNumber evidence="2">2.8.3.16</ecNumber>
    </submittedName>
</protein>